<organism evidence="1 2">
    <name type="scientific">Perca flavescens</name>
    <name type="common">American yellow perch</name>
    <name type="synonym">Morone flavescens</name>
    <dbReference type="NCBI Taxonomy" id="8167"/>
    <lineage>
        <taxon>Eukaryota</taxon>
        <taxon>Metazoa</taxon>
        <taxon>Chordata</taxon>
        <taxon>Craniata</taxon>
        <taxon>Vertebrata</taxon>
        <taxon>Euteleostomi</taxon>
        <taxon>Actinopterygii</taxon>
        <taxon>Neopterygii</taxon>
        <taxon>Teleostei</taxon>
        <taxon>Neoteleostei</taxon>
        <taxon>Acanthomorphata</taxon>
        <taxon>Eupercaria</taxon>
        <taxon>Perciformes</taxon>
        <taxon>Percoidei</taxon>
        <taxon>Percidae</taxon>
        <taxon>Percinae</taxon>
        <taxon>Perca</taxon>
    </lineage>
</organism>
<accession>A0A484DJW4</accession>
<dbReference type="AlphaFoldDB" id="A0A484DJW4"/>
<dbReference type="Proteomes" id="UP000295070">
    <property type="component" value="Chromosome 3"/>
</dbReference>
<evidence type="ECO:0000313" key="1">
    <source>
        <dbReference type="EMBL" id="TDH15533.1"/>
    </source>
</evidence>
<proteinExistence type="predicted"/>
<protein>
    <submittedName>
        <fullName evidence="1">Uncharacterized protein</fullName>
    </submittedName>
</protein>
<comment type="caution">
    <text evidence="1">The sequence shown here is derived from an EMBL/GenBank/DDBJ whole genome shotgun (WGS) entry which is preliminary data.</text>
</comment>
<sequence>MLRDYFNGTEIPFLETLFQILVFINNTDSPAQHTPRGADLHMQTGKGLYRNCVLATHNKTLSERKDMVWKDRLLKDRTPVWRVLYKPPLNKRSGDLQWRILHGALAVNVFLSKINPTVSSTVDQETSEVPIGQSAQQHQTHLDSIFMVLEKNVITFVKNELKNIQKVLSPDYPECSESQREDEDEQPRSSREAFLKITLHFLRRMKQDELADCLQSSKRISLKI</sequence>
<reference evidence="1 2" key="1">
    <citation type="submission" date="2019-01" db="EMBL/GenBank/DDBJ databases">
        <title>A chromosome-scale genome assembly of the yellow perch, Perca flavescens.</title>
        <authorList>
            <person name="Feron R."/>
            <person name="Morvezen R."/>
            <person name="Bestin A."/>
            <person name="Haffray P."/>
            <person name="Klopp C."/>
            <person name="Zahm M."/>
            <person name="Cabau C."/>
            <person name="Roques C."/>
            <person name="Donnadieu C."/>
            <person name="Bouchez O."/>
            <person name="Christie M."/>
            <person name="Larson W."/>
            <person name="Guiguen Y."/>
        </authorList>
    </citation>
    <scope>NUCLEOTIDE SEQUENCE [LARGE SCALE GENOMIC DNA]</scope>
    <source>
        <strain evidence="1">YP-PL-M2</strain>
        <tissue evidence="1">Blood</tissue>
    </source>
</reference>
<keyword evidence="2" id="KW-1185">Reference proteome</keyword>
<dbReference type="EMBL" id="SCKG01000003">
    <property type="protein sequence ID" value="TDH15533.1"/>
    <property type="molecule type" value="Genomic_DNA"/>
</dbReference>
<name>A0A484DJW4_PERFV</name>
<evidence type="ECO:0000313" key="2">
    <source>
        <dbReference type="Proteomes" id="UP000295070"/>
    </source>
</evidence>
<gene>
    <name evidence="1" type="ORF">EPR50_G00032420</name>
</gene>
<dbReference type="STRING" id="8167.A0A484DJW4"/>